<keyword evidence="5" id="KW-1185">Reference proteome</keyword>
<dbReference type="Pfam" id="PF13413">
    <property type="entry name" value="HTH_25"/>
    <property type="match status" value="1"/>
</dbReference>
<feature type="transmembrane region" description="Helical" evidence="2">
    <location>
        <begin position="123"/>
        <end position="143"/>
    </location>
</feature>
<sequence length="318" mass="34662">MTNKKVDMLKDAADSNETHDTSDQVSIGSLLKDARNKQGASVDDIAEQLHLRPCIVHDIEANKFDEIASAIYVKGYVKNYARLVEVDNEALQTCIELQFPEAKEPEMQSFSRKTTRQASDGRLMFVTYAIVFILLALLVLWWVQKSDTQASVDFSQPTVEEMDNSVPESFSTKALPDPNKERDSGIESTGIETSSIDDLDIAHADAVTTRAPAIASASLSQGAQPAVIQQALELATGESTLSLTLTADCWINVTDADGKTLINDLEKAGSKLDVTGREPFKFTLGAPQAVSITLNDENVSLADYPNGRVARFSLPFSE</sequence>
<feature type="region of interest" description="Disordered" evidence="1">
    <location>
        <begin position="1"/>
        <end position="25"/>
    </location>
</feature>
<dbReference type="Gene3D" id="1.10.260.40">
    <property type="entry name" value="lambda repressor-like DNA-binding domains"/>
    <property type="match status" value="1"/>
</dbReference>
<organism evidence="4 5">
    <name type="scientific">Shewanella hanedai</name>
    <name type="common">Alteromonas hanedai</name>
    <dbReference type="NCBI Taxonomy" id="25"/>
    <lineage>
        <taxon>Bacteria</taxon>
        <taxon>Pseudomonadati</taxon>
        <taxon>Pseudomonadota</taxon>
        <taxon>Gammaproteobacteria</taxon>
        <taxon>Alteromonadales</taxon>
        <taxon>Shewanellaceae</taxon>
        <taxon>Shewanella</taxon>
    </lineage>
</organism>
<reference evidence="5" key="1">
    <citation type="submission" date="2019-07" db="EMBL/GenBank/DDBJ databases">
        <title>Shewanella sp. YLB-08 draft genomic sequence.</title>
        <authorList>
            <person name="Yu L."/>
        </authorList>
    </citation>
    <scope>NUCLEOTIDE SEQUENCE [LARGE SCALE GENOMIC DNA]</scope>
    <source>
        <strain evidence="5">JCM 20706</strain>
    </source>
</reference>
<comment type="caution">
    <text evidence="4">The sequence shown here is derived from an EMBL/GenBank/DDBJ whole genome shotgun (WGS) entry which is preliminary data.</text>
</comment>
<evidence type="ECO:0000256" key="1">
    <source>
        <dbReference type="SAM" id="MobiDB-lite"/>
    </source>
</evidence>
<name>A0A553JSX6_SHEHA</name>
<feature type="compositionally biased region" description="Basic and acidic residues" evidence="1">
    <location>
        <begin position="1"/>
        <end position="22"/>
    </location>
</feature>
<keyword evidence="2" id="KW-1133">Transmembrane helix</keyword>
<dbReference type="InterPro" id="IPR010982">
    <property type="entry name" value="Lambda_DNA-bd_dom_sf"/>
</dbReference>
<evidence type="ECO:0000259" key="3">
    <source>
        <dbReference type="Pfam" id="PF13464"/>
    </source>
</evidence>
<keyword evidence="2" id="KW-0472">Membrane</keyword>
<dbReference type="AlphaFoldDB" id="A0A553JSX6"/>
<keyword evidence="2" id="KW-0812">Transmembrane</keyword>
<feature type="region of interest" description="Disordered" evidence="1">
    <location>
        <begin position="161"/>
        <end position="189"/>
    </location>
</feature>
<dbReference type="OrthoDB" id="9790252at2"/>
<dbReference type="Proteomes" id="UP000318126">
    <property type="component" value="Unassembled WGS sequence"/>
</dbReference>
<gene>
    <name evidence="4" type="ORF">FN961_03530</name>
</gene>
<proteinExistence type="predicted"/>
<evidence type="ECO:0000256" key="2">
    <source>
        <dbReference type="SAM" id="Phobius"/>
    </source>
</evidence>
<feature type="domain" description="Cytoskeleton protein RodZ-like C-terminal" evidence="3">
    <location>
        <begin position="243"/>
        <end position="313"/>
    </location>
</feature>
<dbReference type="InterPro" id="IPR050400">
    <property type="entry name" value="Bact_Cytoskel_RodZ"/>
</dbReference>
<dbReference type="GO" id="GO:0003677">
    <property type="term" value="F:DNA binding"/>
    <property type="evidence" value="ECO:0007669"/>
    <property type="project" value="InterPro"/>
</dbReference>
<dbReference type="Pfam" id="PF13464">
    <property type="entry name" value="RodZ_C"/>
    <property type="match status" value="1"/>
</dbReference>
<dbReference type="PANTHER" id="PTHR34475">
    <property type="match status" value="1"/>
</dbReference>
<dbReference type="RefSeq" id="WP_143563171.1">
    <property type="nucleotide sequence ID" value="NZ_BMPL01000003.1"/>
</dbReference>
<evidence type="ECO:0000313" key="5">
    <source>
        <dbReference type="Proteomes" id="UP000318126"/>
    </source>
</evidence>
<dbReference type="EMBL" id="VKGK01000003">
    <property type="protein sequence ID" value="TRY15559.1"/>
    <property type="molecule type" value="Genomic_DNA"/>
</dbReference>
<accession>A0A553JSX6</accession>
<dbReference type="InterPro" id="IPR025194">
    <property type="entry name" value="RodZ-like_C"/>
</dbReference>
<evidence type="ECO:0000313" key="4">
    <source>
        <dbReference type="EMBL" id="TRY15559.1"/>
    </source>
</evidence>
<dbReference type="PANTHER" id="PTHR34475:SF1">
    <property type="entry name" value="CYTOSKELETON PROTEIN RODZ"/>
    <property type="match status" value="1"/>
</dbReference>
<protein>
    <submittedName>
        <fullName evidence="4">DUF4115 domain-containing protein</fullName>
    </submittedName>
</protein>